<dbReference type="InterPro" id="IPR055259">
    <property type="entry name" value="YkvP/CgeB_Glyco_trans-like"/>
</dbReference>
<dbReference type="SUPFAM" id="SSF53448">
    <property type="entry name" value="Nucleotide-diphospho-sugar transferases"/>
    <property type="match status" value="2"/>
</dbReference>
<protein>
    <recommendedName>
        <fullName evidence="5">Glycosyltransferase</fullName>
    </recommendedName>
</protein>
<name>A0A917BHF5_9ACTN</name>
<dbReference type="SUPFAM" id="SSF53756">
    <property type="entry name" value="UDP-Glycosyltransferase/glycogen phosphorylase"/>
    <property type="match status" value="1"/>
</dbReference>
<reference evidence="3" key="2">
    <citation type="submission" date="2020-09" db="EMBL/GenBank/DDBJ databases">
        <authorList>
            <person name="Sun Q."/>
            <person name="Zhou Y."/>
        </authorList>
    </citation>
    <scope>NUCLEOTIDE SEQUENCE</scope>
    <source>
        <strain evidence="3">CGMCC 1.16067</strain>
    </source>
</reference>
<keyword evidence="4" id="KW-1185">Reference proteome</keyword>
<evidence type="ECO:0000313" key="3">
    <source>
        <dbReference type="EMBL" id="GGF42615.1"/>
    </source>
</evidence>
<organism evidence="3 4">
    <name type="scientific">Marmoricola endophyticus</name>
    <dbReference type="NCBI Taxonomy" id="2040280"/>
    <lineage>
        <taxon>Bacteria</taxon>
        <taxon>Bacillati</taxon>
        <taxon>Actinomycetota</taxon>
        <taxon>Actinomycetes</taxon>
        <taxon>Propionibacteriales</taxon>
        <taxon>Nocardioidaceae</taxon>
        <taxon>Marmoricola</taxon>
    </lineage>
</organism>
<evidence type="ECO:0008006" key="5">
    <source>
        <dbReference type="Google" id="ProtNLM"/>
    </source>
</evidence>
<evidence type="ECO:0000259" key="1">
    <source>
        <dbReference type="Pfam" id="PF00535"/>
    </source>
</evidence>
<reference evidence="3" key="1">
    <citation type="journal article" date="2014" name="Int. J. Syst. Evol. Microbiol.">
        <title>Complete genome sequence of Corynebacterium casei LMG S-19264T (=DSM 44701T), isolated from a smear-ripened cheese.</title>
        <authorList>
            <consortium name="US DOE Joint Genome Institute (JGI-PGF)"/>
            <person name="Walter F."/>
            <person name="Albersmeier A."/>
            <person name="Kalinowski J."/>
            <person name="Ruckert C."/>
        </authorList>
    </citation>
    <scope>NUCLEOTIDE SEQUENCE</scope>
    <source>
        <strain evidence="3">CGMCC 1.16067</strain>
    </source>
</reference>
<dbReference type="InterPro" id="IPR001173">
    <property type="entry name" value="Glyco_trans_2-like"/>
</dbReference>
<proteinExistence type="predicted"/>
<sequence>MAQSSPFRDNPARRLAGRVVRRLRREAAAPAPAPDADTVLLLDTALFDHEWYALLAGEDLTREQAVASYLGGGWRRHAPHPLFDPEVARRSLELTEDGDDRRDPLRVYLRRRDWEARTHPLFDAGRHLERHPEASEHPEGPLGHFLAMPPARRASEVDWLADVPLDEWLREDATQWSARKAQALPMWSRTAPPSEARADLPASGGDPGRTTVVLLAEHGDHRLARSVTSVLEQTEQDWELLVVPMRDVPALEEYDVPDDPRIRVLPEQPHDRWAARNTAVEEASGTHVAWLVEGDRWLPGRLRSVRGAVAAGARWVHDAARDDKPGAVRRFATRSTSPERLRLGLAPDLGTQVVATDLFRSVGGFDTSRVTGFELDLALRLADELGGAPAYLDRLGVIAIRRNPRDRRRGRGNARPWLAHESLASGADTVLNEVLVDWAELAARAVDPSTVSVIIPTNHDWEMTRLAVQRVVEARDLARESGGPVSVQVVLVDNGAPVTTSAVLASLALSYDDVDVVRAGINHGFALGNNVGLVAARGGTVVFLNNDTEVRPGWLEPVLEQLQDPDVLGVQSLLVYPTGAVQSAGVVFPPGGGIPHPLLQGFPVEDAVGMDADPLHALTGAALVMRWPDVVDLRGFDPIFRNGMEDVDICLRLEERRPGRFVVCPDSVVVHHESRSPGRFLRSVANRFVLMDRWSGRLPEDDVEAWARRGYAVLGHEIRSVVDPDQRVCVAEPVLVPTRLLERRVASLTGVSEPAPRLRWALKNPAPAGPEGDAWGDTHFLEVLADALRALGQEVVVDRRGEMGRRTGWTDDVVLLLRGLAPHGPKPDQVNLQWIISHPDMVELGYQHGWDRIYVASPTFAERMAALGLPAVPLLQATEPSRFTPDAGVPDTGPRALFVGSHRKKGRPLIMAAVEEDLPLSIIGAKWEGVVPDRFLAAPYLANDRLAAAYRSAGVVLNDHWHDMAEQGFLSNRLFDAVAAGARVVSDPVPGLEDVFGDAVQVAHTPAELRELVTAPDLDAVFGTDEVRRQRAAWVAENHSFAARARVLLDDALAVRAGRTGAQR</sequence>
<dbReference type="Proteomes" id="UP000649179">
    <property type="component" value="Unassembled WGS sequence"/>
</dbReference>
<dbReference type="CDD" id="cd00761">
    <property type="entry name" value="Glyco_tranf_GTA_type"/>
    <property type="match status" value="1"/>
</dbReference>
<dbReference type="Pfam" id="PF00535">
    <property type="entry name" value="Glycos_transf_2"/>
    <property type="match status" value="1"/>
</dbReference>
<accession>A0A917BHF5</accession>
<evidence type="ECO:0000259" key="2">
    <source>
        <dbReference type="Pfam" id="PF13524"/>
    </source>
</evidence>
<dbReference type="InterPro" id="IPR029044">
    <property type="entry name" value="Nucleotide-diphossugar_trans"/>
</dbReference>
<dbReference type="AlphaFoldDB" id="A0A917BHF5"/>
<dbReference type="Pfam" id="PF13524">
    <property type="entry name" value="Glyco_trans_1_2"/>
    <property type="match status" value="1"/>
</dbReference>
<feature type="domain" description="Glycosyltransferase 2-like" evidence="1">
    <location>
        <begin position="452"/>
        <end position="570"/>
    </location>
</feature>
<dbReference type="PANTHER" id="PTHR43179">
    <property type="entry name" value="RHAMNOSYLTRANSFERASE WBBL"/>
    <property type="match status" value="1"/>
</dbReference>
<comment type="caution">
    <text evidence="3">The sequence shown here is derived from an EMBL/GenBank/DDBJ whole genome shotgun (WGS) entry which is preliminary data.</text>
</comment>
<dbReference type="EMBL" id="BMKQ01000001">
    <property type="protein sequence ID" value="GGF42615.1"/>
    <property type="molecule type" value="Genomic_DNA"/>
</dbReference>
<dbReference type="RefSeq" id="WP_188779267.1">
    <property type="nucleotide sequence ID" value="NZ_BMKQ01000001.1"/>
</dbReference>
<dbReference type="PANTHER" id="PTHR43179:SF7">
    <property type="entry name" value="RHAMNOSYLTRANSFERASE WBBL"/>
    <property type="match status" value="1"/>
</dbReference>
<feature type="domain" description="Spore protein YkvP/CgeB glycosyl transferase-like" evidence="2">
    <location>
        <begin position="910"/>
        <end position="1050"/>
    </location>
</feature>
<gene>
    <name evidence="3" type="ORF">GCM10011519_15610</name>
</gene>
<dbReference type="Gene3D" id="3.40.50.2000">
    <property type="entry name" value="Glycogen Phosphorylase B"/>
    <property type="match status" value="1"/>
</dbReference>
<dbReference type="Gene3D" id="3.90.550.10">
    <property type="entry name" value="Spore Coat Polysaccharide Biosynthesis Protein SpsA, Chain A"/>
    <property type="match status" value="2"/>
</dbReference>
<evidence type="ECO:0000313" key="4">
    <source>
        <dbReference type="Proteomes" id="UP000649179"/>
    </source>
</evidence>